<evidence type="ECO:0000256" key="2">
    <source>
        <dbReference type="ARBA" id="ARBA00022679"/>
    </source>
</evidence>
<evidence type="ECO:0000256" key="4">
    <source>
        <dbReference type="PIRSR" id="PIRSR600542-1"/>
    </source>
</evidence>
<dbReference type="Gene3D" id="3.30.559.10">
    <property type="entry name" value="Chloramphenicol acetyltransferase-like domain"/>
    <property type="match status" value="2"/>
</dbReference>
<dbReference type="OrthoDB" id="240216at2759"/>
<reference evidence="9" key="1">
    <citation type="submission" date="2025-08" db="UniProtKB">
        <authorList>
            <consortium name="RefSeq"/>
        </authorList>
    </citation>
    <scope>IDENTIFICATION</scope>
</reference>
<evidence type="ECO:0000256" key="1">
    <source>
        <dbReference type="ARBA" id="ARBA00005232"/>
    </source>
</evidence>
<keyword evidence="3 5" id="KW-0012">Acyltransferase</keyword>
<gene>
    <name evidence="9" type="primary">LOC114852598</name>
</gene>
<dbReference type="InterPro" id="IPR023213">
    <property type="entry name" value="CAT-like_dom_sf"/>
</dbReference>
<protein>
    <submittedName>
        <fullName evidence="9">Carnitine O-acetyltransferase-like</fullName>
    </submittedName>
</protein>
<dbReference type="Pfam" id="PF00755">
    <property type="entry name" value="Carn_acyltransf"/>
    <property type="match status" value="2"/>
</dbReference>
<feature type="transmembrane region" description="Helical" evidence="6">
    <location>
        <begin position="425"/>
        <end position="445"/>
    </location>
</feature>
<feature type="domain" description="Choline/carnitine acyltransferase" evidence="7">
    <location>
        <begin position="35"/>
        <end position="407"/>
    </location>
</feature>
<dbReference type="GO" id="GO:0005777">
    <property type="term" value="C:peroxisome"/>
    <property type="evidence" value="ECO:0007669"/>
    <property type="project" value="TreeGrafter"/>
</dbReference>
<sequence>MVEPCRLRRFCHLVKPGSVTLGQVSASTQSPLPKMPVPPLKQTCELYLGVLETFLEPKELKRTEQLVEDFLKPGGVGEKLQRGLERKAETTENWLTDDFLKYEVLIKRKPVVIRLNFGILCPRKDVKDKREQLRCAAEFIATVLDIKTMVDNETLPVEFMGGKPLCMKQYEQVFSSCCLPGPEVDSLLFLAKSFNPPKHITVVHNGQFFALDVYNSDGNLLTVDQLRVQLQRICESSQQTDAEPVGLLTTQPRDAWSKSHTRLMQDETNKASLTAIESSIFTLCLDGPMPPQSDEMKYRRSGLLQMLHGGGSQWFSGNRWFDKGLQIIIGEDGTRGINCEHTVADGTVLMAICDHAVNNTNRETAHVTQAPRDPLAMPQKLHFNITPEIRQDIEEARQHLDTLNKSCATSLCCSSTITLLKQCTVLIVFFIIVFFIPCYWTCLFIDALNTHSFLCSLVQNVDMTVTVFGHFGKTAIKAQKLSPDAFVQMAIQLAFYRVYKKIGAMLEPATLRLFTRGRLIIMPTNSTASAAFVKAFDDPNQQNLVKVELLEKAVKEHRKRTDLVLSGHGIAAHFIGLMSQAIEKNIPMPDIFTDASYTQVFDVFEVSTSQVTSRTGCLLCNSLDQPGMYDVDYSIMDKHIDCRVSALEASNTKEKSPTRLSRALDGALLDMMSLLEATQSPTGCFRPE</sequence>
<dbReference type="GO" id="GO:0004092">
    <property type="term" value="F:carnitine O-acetyltransferase activity"/>
    <property type="evidence" value="ECO:0007669"/>
    <property type="project" value="TreeGrafter"/>
</dbReference>
<feature type="domain" description="Choline/carnitine acyltransferase" evidence="7">
    <location>
        <begin position="455"/>
        <end position="664"/>
    </location>
</feature>
<dbReference type="RefSeq" id="XP_055363519.1">
    <property type="nucleotide sequence ID" value="XM_055507544.1"/>
</dbReference>
<organism evidence="8 9">
    <name type="scientific">Betta splendens</name>
    <name type="common">Siamese fighting fish</name>
    <dbReference type="NCBI Taxonomy" id="158456"/>
    <lineage>
        <taxon>Eukaryota</taxon>
        <taxon>Metazoa</taxon>
        <taxon>Chordata</taxon>
        <taxon>Craniata</taxon>
        <taxon>Vertebrata</taxon>
        <taxon>Euteleostomi</taxon>
        <taxon>Actinopterygii</taxon>
        <taxon>Neopterygii</taxon>
        <taxon>Teleostei</taxon>
        <taxon>Neoteleostei</taxon>
        <taxon>Acanthomorphata</taxon>
        <taxon>Anabantaria</taxon>
        <taxon>Anabantiformes</taxon>
        <taxon>Anabantoidei</taxon>
        <taxon>Osphronemidae</taxon>
        <taxon>Betta</taxon>
    </lineage>
</organism>
<dbReference type="InterPro" id="IPR042231">
    <property type="entry name" value="Cho/carn_acyl_trans_2"/>
</dbReference>
<evidence type="ECO:0000313" key="8">
    <source>
        <dbReference type="Proteomes" id="UP000515150"/>
    </source>
</evidence>
<evidence type="ECO:0000256" key="5">
    <source>
        <dbReference type="RuleBase" id="RU003801"/>
    </source>
</evidence>
<dbReference type="PROSITE" id="PS00440">
    <property type="entry name" value="ACYLTRANSF_C_2"/>
    <property type="match status" value="1"/>
</dbReference>
<dbReference type="Proteomes" id="UP000515150">
    <property type="component" value="Chromosome 3"/>
</dbReference>
<keyword evidence="8" id="KW-1185">Reference proteome</keyword>
<dbReference type="AlphaFoldDB" id="A0A9W2XPF9"/>
<dbReference type="SUPFAM" id="SSF52777">
    <property type="entry name" value="CoA-dependent acyltransferases"/>
    <property type="match status" value="2"/>
</dbReference>
<dbReference type="PANTHER" id="PTHR22589:SF50">
    <property type="entry name" value="CARNITINE O-ACETYLTRANSFERASE"/>
    <property type="match status" value="1"/>
</dbReference>
<dbReference type="GeneID" id="114852598"/>
<evidence type="ECO:0000256" key="3">
    <source>
        <dbReference type="ARBA" id="ARBA00023315"/>
    </source>
</evidence>
<evidence type="ECO:0000259" key="7">
    <source>
        <dbReference type="Pfam" id="PF00755"/>
    </source>
</evidence>
<evidence type="ECO:0000256" key="6">
    <source>
        <dbReference type="SAM" id="Phobius"/>
    </source>
</evidence>
<keyword evidence="2 5" id="KW-0808">Transferase</keyword>
<dbReference type="InterPro" id="IPR000542">
    <property type="entry name" value="Carn_acyl_trans"/>
</dbReference>
<dbReference type="FunFam" id="3.30.559.70:FF:000002">
    <property type="entry name" value="Carnitine O-acetyltransferase"/>
    <property type="match status" value="1"/>
</dbReference>
<dbReference type="KEGG" id="bspl:114852598"/>
<dbReference type="PANTHER" id="PTHR22589">
    <property type="entry name" value="CARNITINE O-ACYLTRANSFERASE"/>
    <property type="match status" value="1"/>
</dbReference>
<comment type="similarity">
    <text evidence="1 5">Belongs to the carnitine/choline acetyltransferase family.</text>
</comment>
<name>A0A9W2XPF9_BETSP</name>
<evidence type="ECO:0000313" key="9">
    <source>
        <dbReference type="RefSeq" id="XP_055363519.1"/>
    </source>
</evidence>
<proteinExistence type="inferred from homology"/>
<accession>A0A9W2XPF9</accession>
<dbReference type="GO" id="GO:0019254">
    <property type="term" value="P:carnitine metabolic process, CoA-linked"/>
    <property type="evidence" value="ECO:0007669"/>
    <property type="project" value="TreeGrafter"/>
</dbReference>
<dbReference type="InterPro" id="IPR039551">
    <property type="entry name" value="Cho/carn_acyl_trans"/>
</dbReference>
<keyword evidence="6" id="KW-0812">Transmembrane</keyword>
<keyword evidence="6" id="KW-0472">Membrane</keyword>
<feature type="active site" description="Proton acceptor" evidence="4">
    <location>
        <position position="341"/>
    </location>
</feature>
<keyword evidence="6" id="KW-1133">Transmembrane helix</keyword>
<dbReference type="Gene3D" id="3.30.559.70">
    <property type="entry name" value="Choline/Carnitine o-acyltransferase, domain 2"/>
    <property type="match status" value="1"/>
</dbReference>